<evidence type="ECO:0000313" key="1">
    <source>
        <dbReference type="EMBL" id="ESA12905.1"/>
    </source>
</evidence>
<reference evidence="1" key="1">
    <citation type="submission" date="2013-07" db="EMBL/GenBank/DDBJ databases">
        <title>The genome of an arbuscular mycorrhizal fungus provides insights into the evolution of the oldest plant symbiosis.</title>
        <authorList>
            <consortium name="DOE Joint Genome Institute"/>
            <person name="Tisserant E."/>
            <person name="Malbreil M."/>
            <person name="Kuo A."/>
            <person name="Kohler A."/>
            <person name="Symeonidi A."/>
            <person name="Balestrini R."/>
            <person name="Charron P."/>
            <person name="Duensing N."/>
            <person name="Frei-dit-Frey N."/>
            <person name="Gianinazzi-Pearson V."/>
            <person name="Gilbert B."/>
            <person name="Handa Y."/>
            <person name="Hijri M."/>
            <person name="Kaul R."/>
            <person name="Kawaguchi M."/>
            <person name="Krajinski F."/>
            <person name="Lammers P."/>
            <person name="Lapierre D."/>
            <person name="Masclaux F.G."/>
            <person name="Murat C."/>
            <person name="Morin E."/>
            <person name="Ndikumana S."/>
            <person name="Pagni M."/>
            <person name="Petitpierre D."/>
            <person name="Requena N."/>
            <person name="Rosikiewicz P."/>
            <person name="Riley R."/>
            <person name="Saito K."/>
            <person name="San Clemente H."/>
            <person name="Shapiro H."/>
            <person name="van Tuinen D."/>
            <person name="Becard G."/>
            <person name="Bonfante P."/>
            <person name="Paszkowski U."/>
            <person name="Shachar-Hill Y."/>
            <person name="Young J.P."/>
            <person name="Sanders I.R."/>
            <person name="Henrissat B."/>
            <person name="Rensing S.A."/>
            <person name="Grigoriev I.V."/>
            <person name="Corradi N."/>
            <person name="Roux C."/>
            <person name="Martin F."/>
        </authorList>
    </citation>
    <scope>NUCLEOTIDE SEQUENCE</scope>
    <source>
        <strain evidence="1">DAOM 197198</strain>
    </source>
</reference>
<gene>
    <name evidence="1" type="ORF">GLOINDRAFT_96130</name>
</gene>
<dbReference type="AlphaFoldDB" id="U9TXS2"/>
<dbReference type="HOGENOM" id="CLU_2172378_0_0_1"/>
<name>U9TXS2_RHIID</name>
<accession>U9TXS2</accession>
<sequence length="110" mass="12443">MKLSSYYHILATFNGEEKNQLSNFISNVEVANTNRVHCICAFTYQRGGQHVSNVSWGPQQRKYQTVHVKIALSSSTLTSLSSYTPGIVSDKAIPKVKKKKIKISYFLKFI</sequence>
<protein>
    <submittedName>
        <fullName evidence="1">Uncharacterized protein</fullName>
    </submittedName>
</protein>
<proteinExistence type="predicted"/>
<dbReference type="EMBL" id="KI284429">
    <property type="protein sequence ID" value="ESA12905.1"/>
    <property type="molecule type" value="Genomic_DNA"/>
</dbReference>
<organism evidence="1">
    <name type="scientific">Rhizophagus irregularis (strain DAOM 181602 / DAOM 197198 / MUCL 43194)</name>
    <name type="common">Arbuscular mycorrhizal fungus</name>
    <name type="synonym">Glomus intraradices</name>
    <dbReference type="NCBI Taxonomy" id="747089"/>
    <lineage>
        <taxon>Eukaryota</taxon>
        <taxon>Fungi</taxon>
        <taxon>Fungi incertae sedis</taxon>
        <taxon>Mucoromycota</taxon>
        <taxon>Glomeromycotina</taxon>
        <taxon>Glomeromycetes</taxon>
        <taxon>Glomerales</taxon>
        <taxon>Glomeraceae</taxon>
        <taxon>Rhizophagus</taxon>
    </lineage>
</organism>